<dbReference type="PANTHER" id="PTHR30432:SF1">
    <property type="entry name" value="DNA-BINDING TRANSCRIPTIONAL DUAL REGULATOR MODE"/>
    <property type="match status" value="1"/>
</dbReference>
<dbReference type="RefSeq" id="WP_014966313.1">
    <property type="nucleotide sequence ID" value="NC_018664.1"/>
</dbReference>
<dbReference type="InterPro" id="IPR051815">
    <property type="entry name" value="Molybdate_resp_trans_reg"/>
</dbReference>
<proteinExistence type="predicted"/>
<dbReference type="STRING" id="1128398.Curi_c00950"/>
<evidence type="ECO:0000313" key="2">
    <source>
        <dbReference type="EMBL" id="AFS77176.1"/>
    </source>
</evidence>
<dbReference type="SUPFAM" id="SSF46785">
    <property type="entry name" value="Winged helix' DNA-binding domain"/>
    <property type="match status" value="1"/>
</dbReference>
<dbReference type="InterPro" id="IPR036390">
    <property type="entry name" value="WH_DNA-bd_sf"/>
</dbReference>
<sequence length="85" mass="9925">MKVKTKIWLEEKDQIIFGQGPRELLVRTKEYGSLSKAASSMRMSYSKAWNLIDRIEDVLGYKLLEKKQVVLQEEARPLQKKVKSL</sequence>
<dbReference type="InterPro" id="IPR000847">
    <property type="entry name" value="LysR_HTH_N"/>
</dbReference>
<dbReference type="Gene3D" id="1.10.10.10">
    <property type="entry name" value="Winged helix-like DNA-binding domain superfamily/Winged helix DNA-binding domain"/>
    <property type="match status" value="1"/>
</dbReference>
<dbReference type="HOGENOM" id="CLU_2506773_0_0_9"/>
<gene>
    <name evidence="2" type="ordered locus">Curi_c00950</name>
</gene>
<keyword evidence="3" id="KW-1185">Reference proteome</keyword>
<dbReference type="EMBL" id="CP003326">
    <property type="protein sequence ID" value="AFS77176.1"/>
    <property type="molecule type" value="Genomic_DNA"/>
</dbReference>
<accession>K0AXL1</accession>
<dbReference type="KEGG" id="cad:Curi_c00950"/>
<dbReference type="GO" id="GO:0003700">
    <property type="term" value="F:DNA-binding transcription factor activity"/>
    <property type="evidence" value="ECO:0007669"/>
    <property type="project" value="InterPro"/>
</dbReference>
<dbReference type="AlphaFoldDB" id="K0AXL1"/>
<dbReference type="OrthoDB" id="285216at2"/>
<dbReference type="PANTHER" id="PTHR30432">
    <property type="entry name" value="TRANSCRIPTIONAL REGULATOR MODE"/>
    <property type="match status" value="1"/>
</dbReference>
<organism evidence="2 3">
    <name type="scientific">Gottschalkia acidurici (strain ATCC 7906 / DSM 604 / BCRC 14475 / CIP 104303 / KCTC 5404 / NCIMB 10678 / 9a)</name>
    <name type="common">Clostridium acidurici</name>
    <dbReference type="NCBI Taxonomy" id="1128398"/>
    <lineage>
        <taxon>Bacteria</taxon>
        <taxon>Bacillati</taxon>
        <taxon>Bacillota</taxon>
        <taxon>Tissierellia</taxon>
        <taxon>Tissierellales</taxon>
        <taxon>Gottschalkiaceae</taxon>
        <taxon>Gottschalkia</taxon>
    </lineage>
</organism>
<evidence type="ECO:0000259" key="1">
    <source>
        <dbReference type="Pfam" id="PF00126"/>
    </source>
</evidence>
<reference evidence="2 3" key="1">
    <citation type="journal article" date="2012" name="PLoS ONE">
        <title>The purine-utilizing bacterium Clostridium acidurici 9a: a genome-guided metabolic reconsideration.</title>
        <authorList>
            <person name="Hartwich K."/>
            <person name="Poehlein A."/>
            <person name="Daniel R."/>
        </authorList>
    </citation>
    <scope>NUCLEOTIDE SEQUENCE [LARGE SCALE GENOMIC DNA]</scope>
    <source>
        <strain evidence="3">ATCC 7906 / DSM 604 / BCRC 14475 / CIP 104303 / KCTC 5404 / NCIMB 10678 / 9a</strain>
    </source>
</reference>
<dbReference type="eggNOG" id="COG2005">
    <property type="taxonomic scope" value="Bacteria"/>
</dbReference>
<dbReference type="Proteomes" id="UP000006094">
    <property type="component" value="Chromosome"/>
</dbReference>
<dbReference type="Pfam" id="PF00126">
    <property type="entry name" value="HTH_1"/>
    <property type="match status" value="1"/>
</dbReference>
<dbReference type="InterPro" id="IPR036388">
    <property type="entry name" value="WH-like_DNA-bd_sf"/>
</dbReference>
<protein>
    <submittedName>
        <fullName evidence="2">HTH-type transcriptional regulator, LysR familiy</fullName>
    </submittedName>
</protein>
<name>K0AXL1_GOTA9</name>
<feature type="domain" description="HTH lysR-type" evidence="1">
    <location>
        <begin position="24"/>
        <end position="74"/>
    </location>
</feature>
<evidence type="ECO:0000313" key="3">
    <source>
        <dbReference type="Proteomes" id="UP000006094"/>
    </source>
</evidence>